<dbReference type="AlphaFoldDB" id="A0A9D3XIS4"/>
<comment type="caution">
    <text evidence="2">The sequence shown here is derived from an EMBL/GenBank/DDBJ whole genome shotgun (WGS) entry which is preliminary data.</text>
</comment>
<reference evidence="2" key="1">
    <citation type="submission" date="2021-09" db="EMBL/GenBank/DDBJ databases">
        <title>The genome of Mauremys mutica provides insights into the evolution of semi-aquatic lifestyle.</title>
        <authorList>
            <person name="Gong S."/>
            <person name="Gao Y."/>
        </authorList>
    </citation>
    <scope>NUCLEOTIDE SEQUENCE</scope>
    <source>
        <strain evidence="2">MM-2020</strain>
        <tissue evidence="2">Muscle</tissue>
    </source>
</reference>
<gene>
    <name evidence="2" type="ORF">KIL84_009157</name>
</gene>
<feature type="compositionally biased region" description="Polar residues" evidence="1">
    <location>
        <begin position="14"/>
        <end position="28"/>
    </location>
</feature>
<feature type="compositionally biased region" description="Low complexity" evidence="1">
    <location>
        <begin position="1"/>
        <end position="13"/>
    </location>
</feature>
<accession>A0A9D3XIS4</accession>
<proteinExistence type="predicted"/>
<evidence type="ECO:0000313" key="3">
    <source>
        <dbReference type="Proteomes" id="UP000827986"/>
    </source>
</evidence>
<dbReference type="EMBL" id="JAHDVG010000470">
    <property type="protein sequence ID" value="KAH1180321.1"/>
    <property type="molecule type" value="Genomic_DNA"/>
</dbReference>
<evidence type="ECO:0000313" key="2">
    <source>
        <dbReference type="EMBL" id="KAH1180321.1"/>
    </source>
</evidence>
<dbReference type="Proteomes" id="UP000827986">
    <property type="component" value="Unassembled WGS sequence"/>
</dbReference>
<organism evidence="2 3">
    <name type="scientific">Mauremys mutica</name>
    <name type="common">yellowpond turtle</name>
    <dbReference type="NCBI Taxonomy" id="74926"/>
    <lineage>
        <taxon>Eukaryota</taxon>
        <taxon>Metazoa</taxon>
        <taxon>Chordata</taxon>
        <taxon>Craniata</taxon>
        <taxon>Vertebrata</taxon>
        <taxon>Euteleostomi</taxon>
        <taxon>Archelosauria</taxon>
        <taxon>Testudinata</taxon>
        <taxon>Testudines</taxon>
        <taxon>Cryptodira</taxon>
        <taxon>Durocryptodira</taxon>
        <taxon>Testudinoidea</taxon>
        <taxon>Geoemydidae</taxon>
        <taxon>Geoemydinae</taxon>
        <taxon>Mauremys</taxon>
    </lineage>
</organism>
<evidence type="ECO:0000256" key="1">
    <source>
        <dbReference type="SAM" id="MobiDB-lite"/>
    </source>
</evidence>
<sequence>MEPMAGSSSGASSQELSSTPEVSSQSQKLHSDVAFRGIPDTPVEHLCQRRKCPRRSKEDMFQELLQYSDAEKRERMEWREIERQDRKENEAFIKDATERIIKVMEEQTEMLKSLIMRVHPPLQHTQNSFPCRPETPLVHSFLLFGTSRFSIHSMPMDTFSNDSWTYAQL</sequence>
<keyword evidence="3" id="KW-1185">Reference proteome</keyword>
<feature type="region of interest" description="Disordered" evidence="1">
    <location>
        <begin position="1"/>
        <end position="37"/>
    </location>
</feature>
<protein>
    <submittedName>
        <fullName evidence="2">Uncharacterized protein</fullName>
    </submittedName>
</protein>
<name>A0A9D3XIS4_9SAUR</name>